<dbReference type="InParanoid" id="A0A1X2HA90"/>
<evidence type="ECO:0000313" key="2">
    <source>
        <dbReference type="EMBL" id="ORY95562.1"/>
    </source>
</evidence>
<dbReference type="AlphaFoldDB" id="A0A1X2HA90"/>
<evidence type="ECO:0000313" key="3">
    <source>
        <dbReference type="Proteomes" id="UP000242180"/>
    </source>
</evidence>
<accession>A0A1X2HA90</accession>
<keyword evidence="1" id="KW-0812">Transmembrane</keyword>
<evidence type="ECO:0000256" key="1">
    <source>
        <dbReference type="SAM" id="Phobius"/>
    </source>
</evidence>
<protein>
    <submittedName>
        <fullName evidence="2">Uncharacterized protein</fullName>
    </submittedName>
</protein>
<comment type="caution">
    <text evidence="2">The sequence shown here is derived from an EMBL/GenBank/DDBJ whole genome shotgun (WGS) entry which is preliminary data.</text>
</comment>
<keyword evidence="3" id="KW-1185">Reference proteome</keyword>
<keyword evidence="1" id="KW-0472">Membrane</keyword>
<gene>
    <name evidence="2" type="ORF">BCR43DRAFT_493185</name>
</gene>
<feature type="transmembrane region" description="Helical" evidence="1">
    <location>
        <begin position="6"/>
        <end position="25"/>
    </location>
</feature>
<reference evidence="2 3" key="1">
    <citation type="submission" date="2016-07" db="EMBL/GenBank/DDBJ databases">
        <title>Pervasive Adenine N6-methylation of Active Genes in Fungi.</title>
        <authorList>
            <consortium name="DOE Joint Genome Institute"/>
            <person name="Mondo S.J."/>
            <person name="Dannebaum R.O."/>
            <person name="Kuo R.C."/>
            <person name="Labutti K."/>
            <person name="Haridas S."/>
            <person name="Kuo A."/>
            <person name="Salamov A."/>
            <person name="Ahrendt S.R."/>
            <person name="Lipzen A."/>
            <person name="Sullivan W."/>
            <person name="Andreopoulos W.B."/>
            <person name="Clum A."/>
            <person name="Lindquist E."/>
            <person name="Daum C."/>
            <person name="Ramamoorthy G.K."/>
            <person name="Gryganskyi A."/>
            <person name="Culley D."/>
            <person name="Magnuson J.K."/>
            <person name="James T.Y."/>
            <person name="O'Malley M.A."/>
            <person name="Stajich J.E."/>
            <person name="Spatafora J.W."/>
            <person name="Visel A."/>
            <person name="Grigoriev I.V."/>
        </authorList>
    </citation>
    <scope>NUCLEOTIDE SEQUENCE [LARGE SCALE GENOMIC DNA]</scope>
    <source>
        <strain evidence="2 3">NRRL 2496</strain>
    </source>
</reference>
<proteinExistence type="predicted"/>
<name>A0A1X2HA90_SYNRA</name>
<organism evidence="2 3">
    <name type="scientific">Syncephalastrum racemosum</name>
    <name type="common">Filamentous fungus</name>
    <dbReference type="NCBI Taxonomy" id="13706"/>
    <lineage>
        <taxon>Eukaryota</taxon>
        <taxon>Fungi</taxon>
        <taxon>Fungi incertae sedis</taxon>
        <taxon>Mucoromycota</taxon>
        <taxon>Mucoromycotina</taxon>
        <taxon>Mucoromycetes</taxon>
        <taxon>Mucorales</taxon>
        <taxon>Syncephalastraceae</taxon>
        <taxon>Syncephalastrum</taxon>
    </lineage>
</organism>
<sequence length="81" mass="9069">MAKVGQALAVSFGALFGGALGFYFLEDYKIKSKVRYFTCSLCLSFFPSFLILSAPCHSLIHSFTHSNFYFLFSIPCSILIH</sequence>
<dbReference type="EMBL" id="MCGN01000006">
    <property type="protein sequence ID" value="ORY95562.1"/>
    <property type="molecule type" value="Genomic_DNA"/>
</dbReference>
<feature type="transmembrane region" description="Helical" evidence="1">
    <location>
        <begin position="37"/>
        <end position="60"/>
    </location>
</feature>
<keyword evidence="1" id="KW-1133">Transmembrane helix</keyword>
<dbReference type="Proteomes" id="UP000242180">
    <property type="component" value="Unassembled WGS sequence"/>
</dbReference>